<proteinExistence type="inferred from homology"/>
<evidence type="ECO:0000256" key="3">
    <source>
        <dbReference type="ARBA" id="ARBA00023157"/>
    </source>
</evidence>
<keyword evidence="6" id="KW-1185">Reference proteome</keyword>
<dbReference type="NCBIfam" id="TIGR02532">
    <property type="entry name" value="IV_pilin_GFxxxE"/>
    <property type="match status" value="1"/>
</dbReference>
<gene>
    <name evidence="5" type="ORF">EZJ17_09925</name>
</gene>
<name>A0AAX1F9X7_9NEIS</name>
<dbReference type="InterPro" id="IPR012902">
    <property type="entry name" value="N_methyl_site"/>
</dbReference>
<organism evidence="5 6">
    <name type="scientific">Eikenella exigua</name>
    <dbReference type="NCBI Taxonomy" id="2528037"/>
    <lineage>
        <taxon>Bacteria</taxon>
        <taxon>Pseudomonadati</taxon>
        <taxon>Pseudomonadota</taxon>
        <taxon>Betaproteobacteria</taxon>
        <taxon>Neisseriales</taxon>
        <taxon>Neisseriaceae</taxon>
        <taxon>Eikenella</taxon>
    </lineage>
</organism>
<dbReference type="GO" id="GO:0007155">
    <property type="term" value="P:cell adhesion"/>
    <property type="evidence" value="ECO:0007669"/>
    <property type="project" value="InterPro"/>
</dbReference>
<feature type="transmembrane region" description="Helical" evidence="4">
    <location>
        <begin position="12"/>
        <end position="32"/>
    </location>
</feature>
<sequence length="159" mass="16703">MHNTKINGFTLIELMIVIAIIGILTALAIPFYNNYTGRAKVSEAIQASSRCKNTISEVANTGVTADVLNQGFGCEGSGGVSQYVAAIETDDKGVITVTLQNIHELTGGKILLTPLRPDGTAMQTADFLVGTHQPVHGWKCSPGASLSGKLNFLPASCRG</sequence>
<dbReference type="EMBL" id="CP038018">
    <property type="protein sequence ID" value="QED92887.1"/>
    <property type="molecule type" value="Genomic_DNA"/>
</dbReference>
<dbReference type="InterPro" id="IPR001082">
    <property type="entry name" value="Pilin"/>
</dbReference>
<keyword evidence="2" id="KW-0488">Methylation</keyword>
<keyword evidence="4" id="KW-0472">Membrane</keyword>
<accession>A0AAX1F9X7</accession>
<dbReference type="InterPro" id="IPR045584">
    <property type="entry name" value="Pilin-like"/>
</dbReference>
<dbReference type="PANTHER" id="PTHR30093">
    <property type="entry name" value="GENERAL SECRETION PATHWAY PROTEIN G"/>
    <property type="match status" value="1"/>
</dbReference>
<evidence type="ECO:0000313" key="6">
    <source>
        <dbReference type="Proteomes" id="UP000326695"/>
    </source>
</evidence>
<evidence type="ECO:0000256" key="2">
    <source>
        <dbReference type="ARBA" id="ARBA00022481"/>
    </source>
</evidence>
<keyword evidence="4" id="KW-1133">Transmembrane helix</keyword>
<dbReference type="PANTHER" id="PTHR30093:SF34">
    <property type="entry name" value="PREPILIN PEPTIDASE-DEPENDENT PROTEIN D"/>
    <property type="match status" value="1"/>
</dbReference>
<evidence type="ECO:0000313" key="5">
    <source>
        <dbReference type="EMBL" id="QED92887.1"/>
    </source>
</evidence>
<dbReference type="AlphaFoldDB" id="A0AAX1F9X7"/>
<dbReference type="RefSeq" id="WP_067442291.1">
    <property type="nucleotide sequence ID" value="NZ_CP038018.1"/>
</dbReference>
<dbReference type="Proteomes" id="UP000326695">
    <property type="component" value="Chromosome"/>
</dbReference>
<comment type="similarity">
    <text evidence="1">Belongs to the N-Me-Phe pilin family.</text>
</comment>
<dbReference type="Pfam" id="PF00114">
    <property type="entry name" value="Pilin"/>
    <property type="match status" value="1"/>
</dbReference>
<keyword evidence="4" id="KW-0812">Transmembrane</keyword>
<evidence type="ECO:0000256" key="1">
    <source>
        <dbReference type="ARBA" id="ARBA00005233"/>
    </source>
</evidence>
<dbReference type="Gene3D" id="3.30.700.10">
    <property type="entry name" value="Glycoprotein, Type 4 Pilin"/>
    <property type="match status" value="1"/>
</dbReference>
<protein>
    <submittedName>
        <fullName evidence="5">Pilin</fullName>
    </submittedName>
</protein>
<dbReference type="Pfam" id="PF07963">
    <property type="entry name" value="N_methyl"/>
    <property type="match status" value="1"/>
</dbReference>
<evidence type="ECO:0000256" key="4">
    <source>
        <dbReference type="SAM" id="Phobius"/>
    </source>
</evidence>
<dbReference type="SUPFAM" id="SSF54523">
    <property type="entry name" value="Pili subunits"/>
    <property type="match status" value="1"/>
</dbReference>
<reference evidence="6" key="1">
    <citation type="journal article" date="2019" name="J. Anim. Genet.">
        <title>Description and whole genome sequencing of Eikenella exigua sp. nov., isolated from brain abscess and blood.</title>
        <authorList>
            <person name="Stormo K.A."/>
            <person name="Nygaard R.M."/>
            <person name="Bruvold T.S."/>
            <person name="Dimmen G."/>
            <person name="Lindemann P.C."/>
            <person name="Jordal S."/>
            <person name="Kommedal O."/>
        </authorList>
    </citation>
    <scope>NUCLEOTIDE SEQUENCE [LARGE SCALE GENOMIC DNA]</scope>
    <source>
        <strain evidence="6">PXX</strain>
    </source>
</reference>
<dbReference type="GO" id="GO:0009289">
    <property type="term" value="C:pilus"/>
    <property type="evidence" value="ECO:0007669"/>
    <property type="project" value="InterPro"/>
</dbReference>
<dbReference type="KEGG" id="eex:EZJ17_09925"/>
<keyword evidence="3" id="KW-1015">Disulfide bond</keyword>